<evidence type="ECO:0000313" key="2">
    <source>
        <dbReference type="EMBL" id="KKQ70820.1"/>
    </source>
</evidence>
<sequence>MSKHKLLLIFTLLIGTFFTSFTMLKSGLIYDFGLGFWGPNGHDAIWHLGLITQILESFPPLHPVFSGALLSNYHWGCNLFTAVISYLLPFSLLDIYFRILPITFALFLGIFTYILGFKLSKNRSTALFFVFLNYFSGSFGWIISLIRYGQISGESTFWSMQPISTQLNPPFAFSLIILFYGLIYYINSQKQKKLKNYFILGLIFSSLAGIKIYAGLLVGISISMIFLIKYFQKQKDSKYLLSTIFTQLTFSLLILIFLRSLNSGSLLEFKPFWFTHSLIESYDKLFLPQIASLRANLAQNPFSYKLPVLIGIELSLFLLFILGNLGLRVLSIFSIKKIKSQNNIEIHQFILIIILLGIIIPTFFVQKGTAWNTIQFFYYSLFLINYYFAVYLSSQKTIIALFLLLLTLPTSYSTLKDYFGYPPPSAIYNSELSALKFLKSQPSGNVLTYPYNKYEKDKFKKTPLPIYAYETTSYVAAFSSKPVYLEDEMNLNITGLDWQTRRINSEKFFSSTDQNFSRGFLINNNILYIYLLTDQNLPLSTSQLQIDLIYDQDGVLIYKVQR</sequence>
<keyword evidence="1" id="KW-0472">Membrane</keyword>
<dbReference type="Proteomes" id="UP000034406">
    <property type="component" value="Unassembled WGS sequence"/>
</dbReference>
<evidence type="ECO:0008006" key="4">
    <source>
        <dbReference type="Google" id="ProtNLM"/>
    </source>
</evidence>
<feature type="transmembrane region" description="Helical" evidence="1">
    <location>
        <begin position="64"/>
        <end position="88"/>
    </location>
</feature>
<feature type="transmembrane region" description="Helical" evidence="1">
    <location>
        <begin position="376"/>
        <end position="393"/>
    </location>
</feature>
<accession>A0A0G0K5U0</accession>
<feature type="transmembrane region" description="Helical" evidence="1">
    <location>
        <begin position="7"/>
        <end position="30"/>
    </location>
</feature>
<proteinExistence type="predicted"/>
<dbReference type="STRING" id="1618490.US90_C0005G0034"/>
<feature type="transmembrane region" description="Helical" evidence="1">
    <location>
        <begin position="126"/>
        <end position="146"/>
    </location>
</feature>
<protein>
    <recommendedName>
        <fullName evidence="4">Glycosyltransferase RgtA/B/C/D-like domain-containing protein</fullName>
    </recommendedName>
</protein>
<feature type="transmembrane region" description="Helical" evidence="1">
    <location>
        <begin position="239"/>
        <end position="258"/>
    </location>
</feature>
<feature type="transmembrane region" description="Helical" evidence="1">
    <location>
        <begin position="306"/>
        <end position="325"/>
    </location>
</feature>
<name>A0A0G0K5U0_9BACT</name>
<dbReference type="EMBL" id="LBUT01000005">
    <property type="protein sequence ID" value="KKQ70820.1"/>
    <property type="molecule type" value="Genomic_DNA"/>
</dbReference>
<feature type="transmembrane region" description="Helical" evidence="1">
    <location>
        <begin position="398"/>
        <end position="415"/>
    </location>
</feature>
<feature type="transmembrane region" description="Helical" evidence="1">
    <location>
        <begin position="167"/>
        <end position="186"/>
    </location>
</feature>
<feature type="transmembrane region" description="Helical" evidence="1">
    <location>
        <begin position="346"/>
        <end position="364"/>
    </location>
</feature>
<organism evidence="2 3">
    <name type="scientific">Candidatus Shapirobacteria bacterium GW2011_GWE2_38_30</name>
    <dbReference type="NCBI Taxonomy" id="1618490"/>
    <lineage>
        <taxon>Bacteria</taxon>
        <taxon>Candidatus Shapironibacteriota</taxon>
    </lineage>
</organism>
<feature type="transmembrane region" description="Helical" evidence="1">
    <location>
        <begin position="95"/>
        <end position="114"/>
    </location>
</feature>
<evidence type="ECO:0000313" key="3">
    <source>
        <dbReference type="Proteomes" id="UP000034406"/>
    </source>
</evidence>
<reference evidence="2 3" key="1">
    <citation type="journal article" date="2015" name="Nature">
        <title>rRNA introns, odd ribosomes, and small enigmatic genomes across a large radiation of phyla.</title>
        <authorList>
            <person name="Brown C.T."/>
            <person name="Hug L.A."/>
            <person name="Thomas B.C."/>
            <person name="Sharon I."/>
            <person name="Castelle C.J."/>
            <person name="Singh A."/>
            <person name="Wilkins M.J."/>
            <person name="Williams K.H."/>
            <person name="Banfield J.F."/>
        </authorList>
    </citation>
    <scope>NUCLEOTIDE SEQUENCE [LARGE SCALE GENOMIC DNA]</scope>
</reference>
<evidence type="ECO:0000256" key="1">
    <source>
        <dbReference type="SAM" id="Phobius"/>
    </source>
</evidence>
<gene>
    <name evidence="2" type="ORF">US90_C0005G0034</name>
</gene>
<dbReference type="AlphaFoldDB" id="A0A0G0K5U0"/>
<keyword evidence="1" id="KW-0812">Transmembrane</keyword>
<feature type="transmembrane region" description="Helical" evidence="1">
    <location>
        <begin position="198"/>
        <end position="227"/>
    </location>
</feature>
<comment type="caution">
    <text evidence="2">The sequence shown here is derived from an EMBL/GenBank/DDBJ whole genome shotgun (WGS) entry which is preliminary data.</text>
</comment>
<keyword evidence="1" id="KW-1133">Transmembrane helix</keyword>